<dbReference type="PANTHER" id="PTHR47584">
    <property type="match status" value="1"/>
</dbReference>
<keyword evidence="4" id="KW-1185">Reference proteome</keyword>
<keyword evidence="1" id="KW-1133">Transmembrane helix</keyword>
<sequence length="146" mass="17048">MANVSVNLSNSEEKGIFKWNPEHDKYLLESMVNMGATDLRKKDWIEICSMMNEEYGHVFHKDKLKNKVKCLKFKYRRVRDLLLKPGFHFDAVSRRIGGSGRDKLMKMKGSGSTLIYLLWSTWIEFSGIGIMPAMEYFILNNMIVFL</sequence>
<name>W1PS51_AMBTC</name>
<accession>W1PS51</accession>
<dbReference type="Pfam" id="PF12776">
    <property type="entry name" value="Myb_DNA-bind_3"/>
    <property type="match status" value="1"/>
</dbReference>
<dbReference type="HOGENOM" id="CLU_1779952_0_0_1"/>
<evidence type="ECO:0000313" key="4">
    <source>
        <dbReference type="Proteomes" id="UP000017836"/>
    </source>
</evidence>
<dbReference type="PANTHER" id="PTHR47584:SF14">
    <property type="entry name" value="L10-INTERACTING MYB DOMAIN-CONTAINING PROTEIN-LIKE"/>
    <property type="match status" value="1"/>
</dbReference>
<dbReference type="Proteomes" id="UP000017836">
    <property type="component" value="Unassembled WGS sequence"/>
</dbReference>
<keyword evidence="1" id="KW-0472">Membrane</keyword>
<reference evidence="4" key="1">
    <citation type="journal article" date="2013" name="Science">
        <title>The Amborella genome and the evolution of flowering plants.</title>
        <authorList>
            <consortium name="Amborella Genome Project"/>
        </authorList>
    </citation>
    <scope>NUCLEOTIDE SEQUENCE [LARGE SCALE GENOMIC DNA]</scope>
</reference>
<feature type="domain" description="Myb/SANT-like" evidence="2">
    <location>
        <begin position="18"/>
        <end position="98"/>
    </location>
</feature>
<gene>
    <name evidence="3" type="ORF">AMTR_s00166p00067930</name>
</gene>
<evidence type="ECO:0000256" key="1">
    <source>
        <dbReference type="SAM" id="Phobius"/>
    </source>
</evidence>
<evidence type="ECO:0000259" key="2">
    <source>
        <dbReference type="Pfam" id="PF12776"/>
    </source>
</evidence>
<evidence type="ECO:0000313" key="3">
    <source>
        <dbReference type="EMBL" id="ERN10541.1"/>
    </source>
</evidence>
<dbReference type="EMBL" id="KI392824">
    <property type="protein sequence ID" value="ERN10541.1"/>
    <property type="molecule type" value="Genomic_DNA"/>
</dbReference>
<organism evidence="3 4">
    <name type="scientific">Amborella trichopoda</name>
    <dbReference type="NCBI Taxonomy" id="13333"/>
    <lineage>
        <taxon>Eukaryota</taxon>
        <taxon>Viridiplantae</taxon>
        <taxon>Streptophyta</taxon>
        <taxon>Embryophyta</taxon>
        <taxon>Tracheophyta</taxon>
        <taxon>Spermatophyta</taxon>
        <taxon>Magnoliopsida</taxon>
        <taxon>Amborellales</taxon>
        <taxon>Amborellaceae</taxon>
        <taxon>Amborella</taxon>
    </lineage>
</organism>
<proteinExistence type="predicted"/>
<dbReference type="InterPro" id="IPR045026">
    <property type="entry name" value="LIMYB"/>
</dbReference>
<dbReference type="AlphaFoldDB" id="W1PS51"/>
<feature type="transmembrane region" description="Helical" evidence="1">
    <location>
        <begin position="114"/>
        <end position="139"/>
    </location>
</feature>
<dbReference type="InterPro" id="IPR024752">
    <property type="entry name" value="Myb/SANT-like_dom"/>
</dbReference>
<keyword evidence="1" id="KW-0812">Transmembrane</keyword>
<dbReference type="Gramene" id="ERN10541">
    <property type="protein sequence ID" value="ERN10541"/>
    <property type="gene ID" value="AMTR_s00166p00067930"/>
</dbReference>
<protein>
    <recommendedName>
        <fullName evidence="2">Myb/SANT-like domain-containing protein</fullName>
    </recommendedName>
</protein>